<proteinExistence type="predicted"/>
<reference evidence="3 4" key="1">
    <citation type="submission" date="2024-01" db="EMBL/GenBank/DDBJ databases">
        <title>A draft genome for the cacao thread blight pathogen Marasmiellus scandens.</title>
        <authorList>
            <person name="Baruah I.K."/>
            <person name="Leung J."/>
            <person name="Bukari Y."/>
            <person name="Amoako-Attah I."/>
            <person name="Meinhardt L.W."/>
            <person name="Bailey B.A."/>
            <person name="Cohen S.P."/>
        </authorList>
    </citation>
    <scope>NUCLEOTIDE SEQUENCE [LARGE SCALE GENOMIC DNA]</scope>
    <source>
        <strain evidence="3 4">GH-19</strain>
    </source>
</reference>
<protein>
    <submittedName>
        <fullName evidence="3">Uncharacterized protein</fullName>
    </submittedName>
</protein>
<evidence type="ECO:0000256" key="2">
    <source>
        <dbReference type="SAM" id="Phobius"/>
    </source>
</evidence>
<keyword evidence="2" id="KW-1133">Transmembrane helix</keyword>
<feature type="region of interest" description="Disordered" evidence="1">
    <location>
        <begin position="1"/>
        <end position="69"/>
    </location>
</feature>
<keyword evidence="2" id="KW-0812">Transmembrane</keyword>
<feature type="compositionally biased region" description="Low complexity" evidence="1">
    <location>
        <begin position="36"/>
        <end position="69"/>
    </location>
</feature>
<evidence type="ECO:0000313" key="4">
    <source>
        <dbReference type="Proteomes" id="UP001498398"/>
    </source>
</evidence>
<comment type="caution">
    <text evidence="3">The sequence shown here is derived from an EMBL/GenBank/DDBJ whole genome shotgun (WGS) entry which is preliminary data.</text>
</comment>
<sequence length="197" mass="21819">MDSSSNSKHDDAPPAYSASVSSHAPTPAPTPPVLDPYNPYNPYNNPWAAPSSSASSSRQPLLQPGQTQGQGFYAYSDVPQFPNYPRWDGARGHGFGPTPSQALFQHGQNANQNQNQVPYAYYDPHSPYSISRADARARKRFLIAMMWVLGVWVLIGVLVRGFVEGWFDPLVEEVGEVMEGVGAWWEAFVKWLGRGYD</sequence>
<feature type="transmembrane region" description="Helical" evidence="2">
    <location>
        <begin position="141"/>
        <end position="163"/>
    </location>
</feature>
<accession>A0ABR1JZP2</accession>
<keyword evidence="4" id="KW-1185">Reference proteome</keyword>
<evidence type="ECO:0000256" key="1">
    <source>
        <dbReference type="SAM" id="MobiDB-lite"/>
    </source>
</evidence>
<name>A0ABR1JZP2_9AGAR</name>
<gene>
    <name evidence="3" type="ORF">VKT23_001696</name>
</gene>
<organism evidence="3 4">
    <name type="scientific">Marasmiellus scandens</name>
    <dbReference type="NCBI Taxonomy" id="2682957"/>
    <lineage>
        <taxon>Eukaryota</taxon>
        <taxon>Fungi</taxon>
        <taxon>Dikarya</taxon>
        <taxon>Basidiomycota</taxon>
        <taxon>Agaricomycotina</taxon>
        <taxon>Agaricomycetes</taxon>
        <taxon>Agaricomycetidae</taxon>
        <taxon>Agaricales</taxon>
        <taxon>Marasmiineae</taxon>
        <taxon>Omphalotaceae</taxon>
        <taxon>Marasmiellus</taxon>
    </lineage>
</organism>
<keyword evidence="2" id="KW-0472">Membrane</keyword>
<evidence type="ECO:0000313" key="3">
    <source>
        <dbReference type="EMBL" id="KAK7470263.1"/>
    </source>
</evidence>
<dbReference type="Proteomes" id="UP001498398">
    <property type="component" value="Unassembled WGS sequence"/>
</dbReference>
<dbReference type="EMBL" id="JBANRG010000002">
    <property type="protein sequence ID" value="KAK7470263.1"/>
    <property type="molecule type" value="Genomic_DNA"/>
</dbReference>